<dbReference type="HOGENOM" id="CLU_3227242_0_0_1"/>
<accession>A0A099NVH6</accession>
<protein>
    <submittedName>
        <fullName evidence="3">Uncharacterized protein</fullName>
    </submittedName>
</protein>
<dbReference type="VEuPathDB" id="FungiDB:C5L36_0E02630"/>
<dbReference type="Proteomes" id="UP000029867">
    <property type="component" value="Unassembled WGS sequence"/>
</dbReference>
<feature type="non-terminal residue" evidence="3">
    <location>
        <position position="44"/>
    </location>
</feature>
<evidence type="ECO:0000313" key="2">
    <source>
        <dbReference type="EMBL" id="KGK35958.1"/>
    </source>
</evidence>
<organism evidence="3 4">
    <name type="scientific">Pichia kudriavzevii</name>
    <name type="common">Yeast</name>
    <name type="synonym">Issatchenkia orientalis</name>
    <dbReference type="NCBI Taxonomy" id="4909"/>
    <lineage>
        <taxon>Eukaryota</taxon>
        <taxon>Fungi</taxon>
        <taxon>Dikarya</taxon>
        <taxon>Ascomycota</taxon>
        <taxon>Saccharomycotina</taxon>
        <taxon>Pichiomycetes</taxon>
        <taxon>Pichiales</taxon>
        <taxon>Pichiaceae</taxon>
        <taxon>Pichia</taxon>
    </lineage>
</organism>
<name>A0A099NVH6_PICKU</name>
<gene>
    <name evidence="3" type="ORF">JL09_g4891</name>
    <name evidence="2" type="ORF">JL09_g4892</name>
</gene>
<dbReference type="EMBL" id="JQFK01000222">
    <property type="protein sequence ID" value="KGK35958.1"/>
    <property type="molecule type" value="Genomic_DNA"/>
</dbReference>
<feature type="region of interest" description="Disordered" evidence="1">
    <location>
        <begin position="22"/>
        <end position="44"/>
    </location>
</feature>
<evidence type="ECO:0000256" key="1">
    <source>
        <dbReference type="SAM" id="MobiDB-lite"/>
    </source>
</evidence>
<reference evidence="3" key="2">
    <citation type="submission" date="2014-08" db="EMBL/GenBank/DDBJ databases">
        <title>Exploiting Issatchenkia orientalis SD108 for Succinic Acid Production.</title>
        <authorList>
            <person name="Xiao H."/>
            <person name="Shao Z."/>
            <person name="Jiang Y."/>
            <person name="Dole S."/>
            <person name="Zhao H."/>
        </authorList>
    </citation>
    <scope>NUCLEOTIDE SEQUENCE [LARGE SCALE GENOMIC DNA]</scope>
    <source>
        <strain evidence="3">SD108</strain>
    </source>
</reference>
<sequence>MSPSENIKLAEKNFQKDKDFAKAMHGKTTEGGGLSALTGKNQEA</sequence>
<evidence type="ECO:0000313" key="4">
    <source>
        <dbReference type="Proteomes" id="UP000029867"/>
    </source>
</evidence>
<proteinExistence type="predicted"/>
<evidence type="ECO:0000313" key="3">
    <source>
        <dbReference type="EMBL" id="KGK35959.1"/>
    </source>
</evidence>
<dbReference type="AlphaFoldDB" id="A0A099NVH6"/>
<comment type="caution">
    <text evidence="3">The sequence shown here is derived from an EMBL/GenBank/DDBJ whole genome shotgun (WGS) entry which is preliminary data.</text>
</comment>
<reference evidence="4" key="1">
    <citation type="journal article" date="2014" name="Microb. Cell Fact.">
        <title>Exploiting Issatchenkia orientalis SD108 for succinic acid production.</title>
        <authorList>
            <person name="Xiao H."/>
            <person name="Shao Z."/>
            <person name="Jiang Y."/>
            <person name="Dole S."/>
            <person name="Zhao H."/>
        </authorList>
    </citation>
    <scope>NUCLEOTIDE SEQUENCE [LARGE SCALE GENOMIC DNA]</scope>
    <source>
        <strain evidence="4">SD108</strain>
    </source>
</reference>
<dbReference type="EMBL" id="JQFK01000221">
    <property type="protein sequence ID" value="KGK35959.1"/>
    <property type="molecule type" value="Genomic_DNA"/>
</dbReference>